<name>A0A2Z5A9X6_9PSED</name>
<proteinExistence type="predicted"/>
<dbReference type="Proteomes" id="UP000250579">
    <property type="component" value="Chromosome"/>
</dbReference>
<reference evidence="1 2" key="1">
    <citation type="submission" date="2017-06" db="EMBL/GenBank/DDBJ databases">
        <title>Evolution towards high GC content and high-temperature stress adaptation in endophytic Pseudomonas oryzihabitans impacted its plant-growth promoting traits.</title>
        <authorList>
            <person name="Nascimento F.X."/>
        </authorList>
    </citation>
    <scope>NUCLEOTIDE SEQUENCE [LARGE SCALE GENOMIC DNA]</scope>
    <source>
        <strain evidence="1 2">MS8</strain>
    </source>
</reference>
<sequence>MRNALINGGMGINQRAFAGGSLAAGVYGFDRWKAGPNGASLTASGATITLSSGAIVQVIEADTAAYMAGKSATFSVEDPSATISVAMAFSATDTTAVSGTIAAGSGRRGVTLALPAGTGNLTVTVSVSASTTFKRLQLELGAVATGWDARPIALEFQLCKRYCFRIQRGSVFAPTAVRGIMIVEYDPMRISPSATATGAVTITDTSNDYTQSAAGIVVSYLSTTGGQIYFDGFSGLTAYRIYIAHGSKGGAVILDAEL</sequence>
<gene>
    <name evidence="1" type="ORF">CE139_13345</name>
</gene>
<evidence type="ECO:0000313" key="1">
    <source>
        <dbReference type="EMBL" id="AXA66762.1"/>
    </source>
</evidence>
<dbReference type="AlphaFoldDB" id="A0A2Z5A9X6"/>
<accession>A0A2Z5A9X6</accession>
<dbReference type="EMBL" id="CP022198">
    <property type="protein sequence ID" value="AXA66762.1"/>
    <property type="molecule type" value="Genomic_DNA"/>
</dbReference>
<evidence type="ECO:0000313" key="2">
    <source>
        <dbReference type="Proteomes" id="UP000250579"/>
    </source>
</evidence>
<protein>
    <submittedName>
        <fullName evidence="1">Uncharacterized protein</fullName>
    </submittedName>
</protein>
<dbReference type="RefSeq" id="WP_208690995.1">
    <property type="nucleotide sequence ID" value="NZ_CP022198.1"/>
</dbReference>
<organism evidence="1 2">
    <name type="scientific">Pseudomonas oryzihabitans</name>
    <dbReference type="NCBI Taxonomy" id="47885"/>
    <lineage>
        <taxon>Bacteria</taxon>
        <taxon>Pseudomonadati</taxon>
        <taxon>Pseudomonadota</taxon>
        <taxon>Gammaproteobacteria</taxon>
        <taxon>Pseudomonadales</taxon>
        <taxon>Pseudomonadaceae</taxon>
        <taxon>Pseudomonas</taxon>
    </lineage>
</organism>